<dbReference type="EMBL" id="BSNK01000001">
    <property type="protein sequence ID" value="GLQ23089.1"/>
    <property type="molecule type" value="Genomic_DNA"/>
</dbReference>
<comment type="caution">
    <text evidence="3">The sequence shown here is derived from an EMBL/GenBank/DDBJ whole genome shotgun (WGS) entry which is preliminary data.</text>
</comment>
<proteinExistence type="predicted"/>
<dbReference type="GO" id="GO:0016874">
    <property type="term" value="F:ligase activity"/>
    <property type="evidence" value="ECO:0007669"/>
    <property type="project" value="UniProtKB-KW"/>
</dbReference>
<dbReference type="InterPro" id="IPR020845">
    <property type="entry name" value="AMP-binding_CS"/>
</dbReference>
<dbReference type="PROSITE" id="PS00455">
    <property type="entry name" value="AMP_BINDING"/>
    <property type="match status" value="1"/>
</dbReference>
<evidence type="ECO:0000313" key="4">
    <source>
        <dbReference type="Proteomes" id="UP001161391"/>
    </source>
</evidence>
<organism evidence="3 4">
    <name type="scientific">Algimonas ampicilliniresistens</name>
    <dbReference type="NCBI Taxonomy" id="1298735"/>
    <lineage>
        <taxon>Bacteria</taxon>
        <taxon>Pseudomonadati</taxon>
        <taxon>Pseudomonadota</taxon>
        <taxon>Alphaproteobacteria</taxon>
        <taxon>Maricaulales</taxon>
        <taxon>Robiginitomaculaceae</taxon>
        <taxon>Algimonas</taxon>
    </lineage>
</organism>
<evidence type="ECO:0000259" key="1">
    <source>
        <dbReference type="Pfam" id="PF00501"/>
    </source>
</evidence>
<dbReference type="InterPro" id="IPR025110">
    <property type="entry name" value="AMP-bd_C"/>
</dbReference>
<dbReference type="Pfam" id="PF00501">
    <property type="entry name" value="AMP-binding"/>
    <property type="match status" value="1"/>
</dbReference>
<dbReference type="Proteomes" id="UP001161391">
    <property type="component" value="Unassembled WGS sequence"/>
</dbReference>
<accession>A0ABQ5V6E3</accession>
<dbReference type="Gene3D" id="3.40.50.12780">
    <property type="entry name" value="N-terminal domain of ligase-like"/>
    <property type="match status" value="1"/>
</dbReference>
<dbReference type="Pfam" id="PF13193">
    <property type="entry name" value="AMP-binding_C"/>
    <property type="match status" value="1"/>
</dbReference>
<dbReference type="InterPro" id="IPR050237">
    <property type="entry name" value="ATP-dep_AMP-bd_enzyme"/>
</dbReference>
<dbReference type="InterPro" id="IPR000873">
    <property type="entry name" value="AMP-dep_synth/lig_dom"/>
</dbReference>
<dbReference type="NCBIfam" id="NF004837">
    <property type="entry name" value="PRK06187.1"/>
    <property type="match status" value="1"/>
</dbReference>
<evidence type="ECO:0000313" key="3">
    <source>
        <dbReference type="EMBL" id="GLQ23089.1"/>
    </source>
</evidence>
<protein>
    <submittedName>
        <fullName evidence="3">Long-chain-fatty-acid--CoA ligase</fullName>
    </submittedName>
</protein>
<keyword evidence="4" id="KW-1185">Reference proteome</keyword>
<feature type="domain" description="AMP-binding enzyme C-terminal" evidence="2">
    <location>
        <begin position="466"/>
        <end position="541"/>
    </location>
</feature>
<evidence type="ECO:0000259" key="2">
    <source>
        <dbReference type="Pfam" id="PF13193"/>
    </source>
</evidence>
<reference evidence="3" key="2">
    <citation type="submission" date="2023-01" db="EMBL/GenBank/DDBJ databases">
        <title>Draft genome sequence of Algimonas ampicilliniresistens strain NBRC 108219.</title>
        <authorList>
            <person name="Sun Q."/>
            <person name="Mori K."/>
        </authorList>
    </citation>
    <scope>NUCLEOTIDE SEQUENCE</scope>
    <source>
        <strain evidence="3">NBRC 108219</strain>
    </source>
</reference>
<keyword evidence="3" id="KW-0436">Ligase</keyword>
<gene>
    <name evidence="3" type="ORF">GCM10007853_09630</name>
</gene>
<dbReference type="Gene3D" id="3.30.300.30">
    <property type="match status" value="1"/>
</dbReference>
<dbReference type="SUPFAM" id="SSF56801">
    <property type="entry name" value="Acetyl-CoA synthetase-like"/>
    <property type="match status" value="1"/>
</dbReference>
<name>A0ABQ5V6E3_9PROT</name>
<dbReference type="InterPro" id="IPR045851">
    <property type="entry name" value="AMP-bd_C_sf"/>
</dbReference>
<reference evidence="3" key="1">
    <citation type="journal article" date="2014" name="Int. J. Syst. Evol. Microbiol.">
        <title>Complete genome of a new Firmicutes species belonging to the dominant human colonic microbiota ('Ruminococcus bicirculans') reveals two chromosomes and a selective capacity to utilize plant glucans.</title>
        <authorList>
            <consortium name="NISC Comparative Sequencing Program"/>
            <person name="Wegmann U."/>
            <person name="Louis P."/>
            <person name="Goesmann A."/>
            <person name="Henrissat B."/>
            <person name="Duncan S.H."/>
            <person name="Flint H.J."/>
        </authorList>
    </citation>
    <scope>NUCLEOTIDE SEQUENCE</scope>
    <source>
        <strain evidence="3">NBRC 108219</strain>
    </source>
</reference>
<dbReference type="InterPro" id="IPR042099">
    <property type="entry name" value="ANL_N_sf"/>
</dbReference>
<sequence>MSETDLLNQEKQFSGELPMLGLMMSRELMISDLIEHAATVHTKREIMSVNSDMSQHRYGWGDCAVRVRKLANALIAAGVKTGDRVATIAWNNYRHIEIYYAVSSIGAVVHTINPRLKPEQIAWMVNHAEDKFVMFDTTFGPIIDGVHSVCPTVERWICLTDKAGMPDYKAPVEDYESFIADASETIDWPRFDENTACTLCYTSGTTGDPKGVLYSHRSTILHAMAGCATDVIGGGGGDTILGVVPMFHVSAWGLVYSAAMVGAKLVMPGPGLDGPSLTELILQEGVTLMAGVPTVWLGIYNHCKAEGIKLPKVKKALVGGSALPESLLRAYEQDLGIPMQQGWGMTETSPLGSTYAPHPDTDLDDYESTVPHKLLAGRRIYGVEMRIVDDEGNELPADGQASGHLHVRGPWVASGYFKGAGTDAFTDDGWFATGDVSALHPEGYMEITDRSKDVIKSGGEWVSSIEIENAACDHPDVSMAACIGVRHEKWQERPMLIVQPVPGKTPNKDEIKACIANKCAKWWMPDAIVFQDELPLGATGKILKRELKITYKDFDLEGGA</sequence>
<feature type="domain" description="AMP-dependent synthetase/ligase" evidence="1">
    <location>
        <begin position="35"/>
        <end position="417"/>
    </location>
</feature>
<dbReference type="PANTHER" id="PTHR43767">
    <property type="entry name" value="LONG-CHAIN-FATTY-ACID--COA LIGASE"/>
    <property type="match status" value="1"/>
</dbReference>
<dbReference type="CDD" id="cd12119">
    <property type="entry name" value="ttLC_FACS_AlkK_like"/>
    <property type="match status" value="1"/>
</dbReference>
<dbReference type="PANTHER" id="PTHR43767:SF11">
    <property type="entry name" value="MEDIUM-CHAIN-FATTY-ACID--COA LIGASE"/>
    <property type="match status" value="1"/>
</dbReference>